<evidence type="ECO:0000313" key="2">
    <source>
        <dbReference type="Proteomes" id="UP001432180"/>
    </source>
</evidence>
<evidence type="ECO:0000313" key="1">
    <source>
        <dbReference type="EMBL" id="WPL15192.1"/>
    </source>
</evidence>
<reference evidence="1 2" key="1">
    <citation type="journal article" date="2023" name="Microorganisms">
        <title>Thiorhodovibrio frisius and Trv. litoralis spp. nov., Two Novel Members from a Clade of Fastidious Purple Sulfur Bacteria That Exhibit Unique Red-Shifted Light-Harvesting Capabilities.</title>
        <authorList>
            <person name="Methner A."/>
            <person name="Kuzyk S.B."/>
            <person name="Petersen J."/>
            <person name="Bauer S."/>
            <person name="Brinkmann H."/>
            <person name="Sichau K."/>
            <person name="Wanner G."/>
            <person name="Wolf J."/>
            <person name="Neumann-Schaal M."/>
            <person name="Henke P."/>
            <person name="Tank M."/>
            <person name="Sproer C."/>
            <person name="Bunk B."/>
            <person name="Overmann J."/>
        </authorList>
    </citation>
    <scope>NUCLEOTIDE SEQUENCE [LARGE SCALE GENOMIC DNA]</scope>
    <source>
        <strain evidence="1 2">DSM 6702</strain>
    </source>
</reference>
<proteinExistence type="predicted"/>
<sequence>MTLKLPRSYKLLLSLALVIGPITWLMFTEDGKRRSDLFLLHILGNPSFNIAYDKLSPAVTEAVIRAQFPKVDFQCQAVETPIGDRLCAAKIASFNGLPARSTQLYFAGEQLRMLQLGFRRVYHEMLERSLREGLGKPLEESTARQPVLVWTTDLGGQVMLPADRPEAREDAALIWLARPD</sequence>
<accession>A0ABZ0S4A6</accession>
<dbReference type="EMBL" id="CP121472">
    <property type="protein sequence ID" value="WPL15192.1"/>
    <property type="molecule type" value="Genomic_DNA"/>
</dbReference>
<dbReference type="Proteomes" id="UP001432180">
    <property type="component" value="Chromosome"/>
</dbReference>
<gene>
    <name evidence="1" type="ORF">Thiowin_00072</name>
</gene>
<organism evidence="1 2">
    <name type="scientific">Thiorhodovibrio winogradskyi</name>
    <dbReference type="NCBI Taxonomy" id="77007"/>
    <lineage>
        <taxon>Bacteria</taxon>
        <taxon>Pseudomonadati</taxon>
        <taxon>Pseudomonadota</taxon>
        <taxon>Gammaproteobacteria</taxon>
        <taxon>Chromatiales</taxon>
        <taxon>Chromatiaceae</taxon>
        <taxon>Thiorhodovibrio</taxon>
    </lineage>
</organism>
<protein>
    <submittedName>
        <fullName evidence="1">Uncharacterized protein</fullName>
    </submittedName>
</protein>
<dbReference type="RefSeq" id="WP_328985778.1">
    <property type="nucleotide sequence ID" value="NZ_CP121472.1"/>
</dbReference>
<name>A0ABZ0S4A6_9GAMM</name>
<keyword evidence="2" id="KW-1185">Reference proteome</keyword>